<feature type="transmembrane region" description="Helical" evidence="8">
    <location>
        <begin position="204"/>
        <end position="227"/>
    </location>
</feature>
<feature type="transmembrane region" description="Helical" evidence="8">
    <location>
        <begin position="150"/>
        <end position="170"/>
    </location>
</feature>
<evidence type="ECO:0000256" key="1">
    <source>
        <dbReference type="ARBA" id="ARBA00004651"/>
    </source>
</evidence>
<evidence type="ECO:0000256" key="8">
    <source>
        <dbReference type="SAM" id="Phobius"/>
    </source>
</evidence>
<dbReference type="GO" id="GO:0055085">
    <property type="term" value="P:transmembrane transport"/>
    <property type="evidence" value="ECO:0007669"/>
    <property type="project" value="TreeGrafter"/>
</dbReference>
<dbReference type="GO" id="GO:0005886">
    <property type="term" value="C:plasma membrane"/>
    <property type="evidence" value="ECO:0007669"/>
    <property type="project" value="UniProtKB-SubCell"/>
</dbReference>
<dbReference type="EMBL" id="LN829119">
    <property type="protein sequence ID" value="CPR22490.1"/>
    <property type="molecule type" value="Genomic_DNA"/>
</dbReference>
<evidence type="ECO:0000256" key="2">
    <source>
        <dbReference type="ARBA" id="ARBA00009773"/>
    </source>
</evidence>
<dbReference type="Pfam" id="PF01594">
    <property type="entry name" value="AI-2E_transport"/>
    <property type="match status" value="1"/>
</dbReference>
<dbReference type="PANTHER" id="PTHR21716:SF53">
    <property type="entry name" value="PERMEASE PERM-RELATED"/>
    <property type="match status" value="1"/>
</dbReference>
<dbReference type="Proteomes" id="UP000033187">
    <property type="component" value="Chromosome 1"/>
</dbReference>
<feature type="transmembrane region" description="Helical" evidence="8">
    <location>
        <begin position="60"/>
        <end position="82"/>
    </location>
</feature>
<keyword evidence="6 8" id="KW-1133">Transmembrane helix</keyword>
<evidence type="ECO:0000256" key="4">
    <source>
        <dbReference type="ARBA" id="ARBA00022475"/>
    </source>
</evidence>
<feature type="transmembrane region" description="Helical" evidence="8">
    <location>
        <begin position="270"/>
        <end position="291"/>
    </location>
</feature>
<keyword evidence="10" id="KW-1185">Reference proteome</keyword>
<dbReference type="AlphaFoldDB" id="A0A0D6JLH3"/>
<dbReference type="InterPro" id="IPR002549">
    <property type="entry name" value="AI-2E-like"/>
</dbReference>
<accession>A0A0D6JLH3</accession>
<proteinExistence type="inferred from homology"/>
<comment type="subcellular location">
    <subcellularLocation>
        <location evidence="1">Cell membrane</location>
        <topology evidence="1">Multi-pass membrane protein</topology>
    </subcellularLocation>
</comment>
<keyword evidence="3" id="KW-0813">Transport</keyword>
<keyword evidence="7 8" id="KW-0472">Membrane</keyword>
<feature type="transmembrane region" description="Helical" evidence="8">
    <location>
        <begin position="233"/>
        <end position="263"/>
    </location>
</feature>
<reference evidence="10" key="1">
    <citation type="submission" date="2015-02" db="EMBL/GenBank/DDBJ databases">
        <authorList>
            <person name="Chooi Y.-H."/>
        </authorList>
    </citation>
    <scope>NUCLEOTIDE SEQUENCE [LARGE SCALE GENOMIC DNA]</scope>
    <source>
        <strain evidence="10">strain Y</strain>
    </source>
</reference>
<dbReference type="KEGG" id="fiy:BN1229_v1_3923"/>
<evidence type="ECO:0000313" key="10">
    <source>
        <dbReference type="Proteomes" id="UP000033187"/>
    </source>
</evidence>
<dbReference type="RefSeq" id="WP_046479520.1">
    <property type="nucleotide sequence ID" value="NZ_LN829118.1"/>
</dbReference>
<keyword evidence="5 8" id="KW-0812">Transmembrane</keyword>
<name>A0A0D6JLH3_9HYPH</name>
<gene>
    <name evidence="9" type="ORF">YBN1229_v1_3923</name>
</gene>
<feature type="transmembrane region" description="Helical" evidence="8">
    <location>
        <begin position="7"/>
        <end position="25"/>
    </location>
</feature>
<evidence type="ECO:0000256" key="7">
    <source>
        <dbReference type="ARBA" id="ARBA00023136"/>
    </source>
</evidence>
<comment type="similarity">
    <text evidence="2">Belongs to the autoinducer-2 exporter (AI-2E) (TC 2.A.86) family.</text>
</comment>
<sequence length="362" mass="38845">MRVEQQALFWLIAAVVLVLLIGLLQEILLPFVLGILFAYGLNPVADALERIGLPRVVSCLAIVALLVIAIVLVIVFVGPVLVEHVTQFANALPTELQRLQDLLQTWAQEKLGTHSPAALQAFNSVLTSLSENWEGVASWVAQSLWTQGRALFNVLSLVLITPLVVFYLLVDWKRMLGEVDRWLPREHAAPLRQMARDINGAVSAFIRGQGTVCLILGCFYALSLWAVGLHYGALIGFATGVLAFVPVLGWAIGTLIGMTLAVLQFWPDTLPVMLVLGVFLAGQALDAGILSPNIVGSKIGLHPVWLIFALFAFSYLFGIVGALVAVPLAAAVGVIVRYGLKAYLASSVYTGEAPAAPGDPPV</sequence>
<evidence type="ECO:0000313" key="9">
    <source>
        <dbReference type="EMBL" id="CPR22490.1"/>
    </source>
</evidence>
<dbReference type="PANTHER" id="PTHR21716">
    <property type="entry name" value="TRANSMEMBRANE PROTEIN"/>
    <property type="match status" value="1"/>
</dbReference>
<evidence type="ECO:0008006" key="11">
    <source>
        <dbReference type="Google" id="ProtNLM"/>
    </source>
</evidence>
<evidence type="ECO:0000256" key="3">
    <source>
        <dbReference type="ARBA" id="ARBA00022448"/>
    </source>
</evidence>
<protein>
    <recommendedName>
        <fullName evidence="11">Permease</fullName>
    </recommendedName>
</protein>
<organism evidence="9 10">
    <name type="scientific">Candidatus Filomicrobium marinum</name>
    <dbReference type="NCBI Taxonomy" id="1608628"/>
    <lineage>
        <taxon>Bacteria</taxon>
        <taxon>Pseudomonadati</taxon>
        <taxon>Pseudomonadota</taxon>
        <taxon>Alphaproteobacteria</taxon>
        <taxon>Hyphomicrobiales</taxon>
        <taxon>Hyphomicrobiaceae</taxon>
        <taxon>Filomicrobium</taxon>
    </lineage>
</organism>
<evidence type="ECO:0000256" key="5">
    <source>
        <dbReference type="ARBA" id="ARBA00022692"/>
    </source>
</evidence>
<feature type="transmembrane region" description="Helical" evidence="8">
    <location>
        <begin position="303"/>
        <end position="336"/>
    </location>
</feature>
<dbReference type="KEGG" id="fil:BN1229_v1_3936"/>
<keyword evidence="4" id="KW-1003">Cell membrane</keyword>
<evidence type="ECO:0000256" key="6">
    <source>
        <dbReference type="ARBA" id="ARBA00022989"/>
    </source>
</evidence>
<dbReference type="OrthoDB" id="5792512at2"/>